<name>A0ABY6CFJ1_9HYPH</name>
<keyword evidence="2" id="KW-1185">Reference proteome</keyword>
<evidence type="ECO:0000313" key="1">
    <source>
        <dbReference type="EMBL" id="UXN70930.1"/>
    </source>
</evidence>
<proteinExistence type="predicted"/>
<organism evidence="1 2">
    <name type="scientific">Devosia neptuniae</name>
    <dbReference type="NCBI Taxonomy" id="191302"/>
    <lineage>
        <taxon>Bacteria</taxon>
        <taxon>Pseudomonadati</taxon>
        <taxon>Pseudomonadota</taxon>
        <taxon>Alphaproteobacteria</taxon>
        <taxon>Hyphomicrobiales</taxon>
        <taxon>Devosiaceae</taxon>
        <taxon>Devosia</taxon>
    </lineage>
</organism>
<accession>A0ABY6CFJ1</accession>
<protein>
    <submittedName>
        <fullName evidence="1">Uncharacterized protein</fullName>
    </submittedName>
</protein>
<dbReference type="RefSeq" id="WP_262170228.1">
    <property type="nucleotide sequence ID" value="NZ_CP104965.1"/>
</dbReference>
<sequence>MSQEAWDAAEKAWFTSLDASFVDDPWLGIARAITAAVAAEREACVGHIMTVVESLMEGRMTDAGLTKKDHIEMQAQIEALEVVADEIQGRGKP</sequence>
<dbReference type="EMBL" id="CP104965">
    <property type="protein sequence ID" value="UXN70930.1"/>
    <property type="molecule type" value="Genomic_DNA"/>
</dbReference>
<gene>
    <name evidence="1" type="ORF">N8A98_07005</name>
</gene>
<evidence type="ECO:0000313" key="2">
    <source>
        <dbReference type="Proteomes" id="UP001061862"/>
    </source>
</evidence>
<dbReference type="Proteomes" id="UP001061862">
    <property type="component" value="Chromosome"/>
</dbReference>
<reference evidence="1 2" key="1">
    <citation type="submission" date="2022-09" db="EMBL/GenBank/DDBJ databases">
        <title>Interaction between co-microsymbionts with complementary sets of symbiotic genes in legume-rhizobium systems.</title>
        <authorList>
            <person name="Safronova V."/>
            <person name="Sazanova A."/>
            <person name="Afonin A."/>
            <person name="Chirak E."/>
        </authorList>
    </citation>
    <scope>NUCLEOTIDE SEQUENCE [LARGE SCALE GENOMIC DNA]</scope>
    <source>
        <strain evidence="1 2">A18/4-1</strain>
    </source>
</reference>